<dbReference type="SUPFAM" id="SSF50729">
    <property type="entry name" value="PH domain-like"/>
    <property type="match status" value="1"/>
</dbReference>
<dbReference type="InterPro" id="IPR018494">
    <property type="entry name" value="Oxysterol-bd_CS"/>
</dbReference>
<evidence type="ECO:0000313" key="11">
    <source>
        <dbReference type="Proteomes" id="UP001153292"/>
    </source>
</evidence>
<dbReference type="InterPro" id="IPR037239">
    <property type="entry name" value="OSBP_sf"/>
</dbReference>
<feature type="region of interest" description="Disordered" evidence="7">
    <location>
        <begin position="1"/>
        <end position="124"/>
    </location>
</feature>
<feature type="domain" description="PH" evidence="9">
    <location>
        <begin position="144"/>
        <end position="263"/>
    </location>
</feature>
<evidence type="ECO:0000313" key="10">
    <source>
        <dbReference type="EMBL" id="CAH0404025.1"/>
    </source>
</evidence>
<feature type="transmembrane region" description="Helical" evidence="8">
    <location>
        <begin position="831"/>
        <end position="850"/>
    </location>
</feature>
<proteinExistence type="inferred from homology"/>
<dbReference type="SUPFAM" id="SSF144000">
    <property type="entry name" value="Oxysterol-binding protein-like"/>
    <property type="match status" value="1"/>
</dbReference>
<dbReference type="Gene3D" id="1.10.287.2720">
    <property type="match status" value="1"/>
</dbReference>
<dbReference type="PANTHER" id="PTHR10972">
    <property type="entry name" value="OXYSTEROL-BINDING PROTEIN-RELATED"/>
    <property type="match status" value="1"/>
</dbReference>
<dbReference type="Gene3D" id="2.40.160.120">
    <property type="match status" value="1"/>
</dbReference>
<keyword evidence="11" id="KW-1185">Reference proteome</keyword>
<dbReference type="InterPro" id="IPR011993">
    <property type="entry name" value="PH-like_dom_sf"/>
</dbReference>
<dbReference type="PROSITE" id="PS50003">
    <property type="entry name" value="PH_DOMAIN"/>
    <property type="match status" value="1"/>
</dbReference>
<comment type="similarity">
    <text evidence="1 5">Belongs to the OSBP family.</text>
</comment>
<keyword evidence="8" id="KW-0472">Membrane</keyword>
<dbReference type="PANTHER" id="PTHR10972:SF102">
    <property type="entry name" value="OXYSTEROL-BINDING PROTEIN"/>
    <property type="match status" value="1"/>
</dbReference>
<keyword evidence="8" id="KW-0812">Transmembrane</keyword>
<keyword evidence="2 6" id="KW-0813">Transport</keyword>
<dbReference type="InterPro" id="IPR001849">
    <property type="entry name" value="PH_domain"/>
</dbReference>
<gene>
    <name evidence="10" type="ORF">CHILSU_LOCUS7328</name>
</gene>
<evidence type="ECO:0000256" key="5">
    <source>
        <dbReference type="RuleBase" id="RU003844"/>
    </source>
</evidence>
<dbReference type="InterPro" id="IPR000648">
    <property type="entry name" value="Oxysterol-bd"/>
</dbReference>
<evidence type="ECO:0000256" key="8">
    <source>
        <dbReference type="SAM" id="Phobius"/>
    </source>
</evidence>
<dbReference type="SMART" id="SM00233">
    <property type="entry name" value="PH"/>
    <property type="match status" value="1"/>
</dbReference>
<dbReference type="CDD" id="cd13286">
    <property type="entry name" value="PH_OPR5_ORP8"/>
    <property type="match status" value="1"/>
</dbReference>
<evidence type="ECO:0000256" key="1">
    <source>
        <dbReference type="ARBA" id="ARBA00008842"/>
    </source>
</evidence>
<sequence length="853" mass="95778">MSSSPAVEPPSPSTTPSSPALRSEIQFTHTSTPNYIGKKQHQPLSVVLPPVAPVTPPTYGEPTLTPPPRSPGAAATPASGDGRNHPPDGTSSDKSSETAVGGISRATSTALSRKESYKAQRQHYRKEKKRAASALLHSIEDPSVVVLADWLKVRGSLKSWTKLWCVLKPGLLLLYKSPKAKSSHWVGTVLLTSCQVIERPSKKDGFCFKLYHPLEQSIWAPRGPHNETIGAVVQPLPTAHLIFRAPSQAAGHCWLDGLELALRCTNAMLRCSRSRPEQTVPSDTPTTQTNISHEELEKHFNEHELAGAASDSDSDASRSGMPDGQKVMAITRKQEILARIDSSYIEDTNRETGAAGELVEEVAEENKSLLWFLLKQARPGMDLSKVVLPTFILEPRSFLDKLSDNYYHADILGQAKYIEDPYLRFKCVLRWYLSGLYRKPKGLKKPYNPVLGEVFRCFWMNRENDSRTYYVAEQVSHHPPVSAFYVSNRKDGYVIEGSLLARSKFYGTSTSAILEGCARVHLLQWDETYITTAPYAHCKGIVMGTLSMELGGKVHIMCVETGYQAEVEFKLRSFLGSADQTNAISGRIKKGKETIATVEGYWDGKIDIRDKRNGEESNLLDVAVLKEQRMARYLVRLDCQHEYESQRLWAKVSDAIQNNDQVAATEEKTVVEEAQRARARNLVATWVPRYFHKDFHLQPPEGLIEQGWRYNHVNISPWQPDEELEYEDSFVISTLRALESRSPVESRTRDPVRESRASDSDSRDEHARPKTTTRTLKKTLYSIESTLREHTNAIEKLSRAVESLSEGHRQAVAFRPQNVGRIPTTSHSWDLFGGFVLAIVLQALLNWLFYQKD</sequence>
<evidence type="ECO:0000256" key="2">
    <source>
        <dbReference type="ARBA" id="ARBA00022448"/>
    </source>
</evidence>
<name>A0ABN8BB27_CHISP</name>
<keyword evidence="4" id="KW-0446">Lipid-binding</keyword>
<protein>
    <recommendedName>
        <fullName evidence="6">Oxysterol-binding protein</fullName>
    </recommendedName>
</protein>
<dbReference type="Gene3D" id="3.30.70.3490">
    <property type="match status" value="1"/>
</dbReference>
<reference evidence="10" key="1">
    <citation type="submission" date="2021-12" db="EMBL/GenBank/DDBJ databases">
        <authorList>
            <person name="King R."/>
        </authorList>
    </citation>
    <scope>NUCLEOTIDE SEQUENCE</scope>
</reference>
<accession>A0ABN8BB27</accession>
<evidence type="ECO:0000256" key="3">
    <source>
        <dbReference type="ARBA" id="ARBA00023055"/>
    </source>
</evidence>
<evidence type="ECO:0000256" key="7">
    <source>
        <dbReference type="SAM" id="MobiDB-lite"/>
    </source>
</evidence>
<evidence type="ECO:0000256" key="6">
    <source>
        <dbReference type="RuleBase" id="RU003845"/>
    </source>
</evidence>
<feature type="compositionally biased region" description="Basic and acidic residues" evidence="7">
    <location>
        <begin position="742"/>
        <end position="768"/>
    </location>
</feature>
<dbReference type="Pfam" id="PF00169">
    <property type="entry name" value="PH"/>
    <property type="match status" value="1"/>
</dbReference>
<evidence type="ECO:0000256" key="4">
    <source>
        <dbReference type="ARBA" id="ARBA00023121"/>
    </source>
</evidence>
<feature type="region of interest" description="Disordered" evidence="7">
    <location>
        <begin position="742"/>
        <end position="774"/>
    </location>
</feature>
<dbReference type="EMBL" id="OU963920">
    <property type="protein sequence ID" value="CAH0404025.1"/>
    <property type="molecule type" value="Genomic_DNA"/>
</dbReference>
<organism evidence="10 11">
    <name type="scientific">Chilo suppressalis</name>
    <name type="common">Asiatic rice borer moth</name>
    <dbReference type="NCBI Taxonomy" id="168631"/>
    <lineage>
        <taxon>Eukaryota</taxon>
        <taxon>Metazoa</taxon>
        <taxon>Ecdysozoa</taxon>
        <taxon>Arthropoda</taxon>
        <taxon>Hexapoda</taxon>
        <taxon>Insecta</taxon>
        <taxon>Pterygota</taxon>
        <taxon>Neoptera</taxon>
        <taxon>Endopterygota</taxon>
        <taxon>Lepidoptera</taxon>
        <taxon>Glossata</taxon>
        <taxon>Ditrysia</taxon>
        <taxon>Pyraloidea</taxon>
        <taxon>Crambidae</taxon>
        <taxon>Crambinae</taxon>
        <taxon>Chilo</taxon>
    </lineage>
</organism>
<dbReference type="Gene3D" id="2.30.29.30">
    <property type="entry name" value="Pleckstrin-homology domain (PH domain)/Phosphotyrosine-binding domain (PTB)"/>
    <property type="match status" value="1"/>
</dbReference>
<dbReference type="Proteomes" id="UP001153292">
    <property type="component" value="Chromosome 27"/>
</dbReference>
<keyword evidence="3 6" id="KW-0445">Lipid transport</keyword>
<feature type="compositionally biased region" description="Polar residues" evidence="7">
    <location>
        <begin position="25"/>
        <end position="34"/>
    </location>
</feature>
<dbReference type="PROSITE" id="PS01013">
    <property type="entry name" value="OSBP"/>
    <property type="match status" value="1"/>
</dbReference>
<evidence type="ECO:0000259" key="9">
    <source>
        <dbReference type="PROSITE" id="PS50003"/>
    </source>
</evidence>
<dbReference type="Pfam" id="PF01237">
    <property type="entry name" value="Oxysterol_BP"/>
    <property type="match status" value="1"/>
</dbReference>
<keyword evidence="8" id="KW-1133">Transmembrane helix</keyword>